<comment type="catalytic activity">
    <reaction evidence="1">
        <text>Hydrolyzes the link between N-acetylmuramoyl residues and L-amino acid residues in certain cell-wall glycopeptides.</text>
        <dbReference type="EC" id="3.5.1.28"/>
    </reaction>
</comment>
<comment type="caution">
    <text evidence="5">The sequence shown here is derived from an EMBL/GenBank/DDBJ whole genome shotgun (WGS) entry which is preliminary data.</text>
</comment>
<proteinExistence type="predicted"/>
<keyword evidence="3 5" id="KW-0378">Hydrolase</keyword>
<evidence type="ECO:0000313" key="6">
    <source>
        <dbReference type="Proteomes" id="UP001629244"/>
    </source>
</evidence>
<evidence type="ECO:0000259" key="4">
    <source>
        <dbReference type="SMART" id="SM00646"/>
    </source>
</evidence>
<dbReference type="Pfam" id="PF01520">
    <property type="entry name" value="Amidase_3"/>
    <property type="match status" value="1"/>
</dbReference>
<name>A0ABW8YKF4_9SPHN</name>
<dbReference type="CDD" id="cd02696">
    <property type="entry name" value="MurNAc-LAA"/>
    <property type="match status" value="1"/>
</dbReference>
<accession>A0ABW8YKF4</accession>
<dbReference type="SUPFAM" id="SSF53187">
    <property type="entry name" value="Zn-dependent exopeptidases"/>
    <property type="match status" value="1"/>
</dbReference>
<keyword evidence="6" id="KW-1185">Reference proteome</keyword>
<reference evidence="5 6" key="1">
    <citation type="submission" date="2024-06" db="EMBL/GenBank/DDBJ databases">
        <authorList>
            <person name="Kaempfer P."/>
            <person name="Viver T."/>
        </authorList>
    </citation>
    <scope>NUCLEOTIDE SEQUENCE [LARGE SCALE GENOMIC DNA]</scope>
    <source>
        <strain evidence="5 6">ST-64</strain>
    </source>
</reference>
<dbReference type="GO" id="GO:0008745">
    <property type="term" value="F:N-acetylmuramoyl-L-alanine amidase activity"/>
    <property type="evidence" value="ECO:0007669"/>
    <property type="project" value="UniProtKB-EC"/>
</dbReference>
<protein>
    <recommendedName>
        <fullName evidence="2">N-acetylmuramoyl-L-alanine amidase</fullName>
        <ecNumber evidence="2">3.5.1.28</ecNumber>
    </recommendedName>
</protein>
<dbReference type="Gene3D" id="3.40.630.40">
    <property type="entry name" value="Zn-dependent exopeptidases"/>
    <property type="match status" value="1"/>
</dbReference>
<dbReference type="PANTHER" id="PTHR30404">
    <property type="entry name" value="N-ACETYLMURAMOYL-L-ALANINE AMIDASE"/>
    <property type="match status" value="1"/>
</dbReference>
<dbReference type="InterPro" id="IPR002508">
    <property type="entry name" value="MurNAc-LAA_cat"/>
</dbReference>
<evidence type="ECO:0000256" key="2">
    <source>
        <dbReference type="ARBA" id="ARBA00011901"/>
    </source>
</evidence>
<evidence type="ECO:0000256" key="1">
    <source>
        <dbReference type="ARBA" id="ARBA00001561"/>
    </source>
</evidence>
<sequence length="374" mass="40004">MALIKRLAQIYSGESIRYSYLKSVTLAQWLLESGRGGSDLAKLHYNFGGLKWRPEMAGHATKVRYQAHDGADDYCKFATLEGFIRGYWVFIDRAPYSGWETNVATPEDYIRFIGPIYTPTPGYADKVIALMPEAAKLLAEGAAAVPEPMTGAVDLGTVVLDPGHGGETTIGGSSPNNAISYSGVKEKKLTLDFCLILRDELIKQAKAAKQTINVVLTRTTDKNVGIADRAAFAGANQARLFVCLHFNGDGDRSITGAETFYAAASNGNLNEAQDKAFAGAVHVGLMAGMKAINPGAKDRGLKPDTATGKKVLGVLRDTSLGNVGRPKPCLGAYIEAEFITNKQIDTLLVSGPDAIPNRTKVMAAVAKAIRAYLA</sequence>
<gene>
    <name evidence="5" type="ORF">ABS767_07245</name>
</gene>
<dbReference type="InterPro" id="IPR002901">
    <property type="entry name" value="MGlyc_endo_b_GlcNAc-like_dom"/>
</dbReference>
<evidence type="ECO:0000256" key="3">
    <source>
        <dbReference type="ARBA" id="ARBA00022801"/>
    </source>
</evidence>
<dbReference type="SMART" id="SM00646">
    <property type="entry name" value="Ami_3"/>
    <property type="match status" value="1"/>
</dbReference>
<dbReference type="Proteomes" id="UP001629244">
    <property type="component" value="Unassembled WGS sequence"/>
</dbReference>
<evidence type="ECO:0000313" key="5">
    <source>
        <dbReference type="EMBL" id="MFL9840749.1"/>
    </source>
</evidence>
<feature type="domain" description="MurNAc-LAA" evidence="4">
    <location>
        <begin position="230"/>
        <end position="370"/>
    </location>
</feature>
<dbReference type="RefSeq" id="WP_408078665.1">
    <property type="nucleotide sequence ID" value="NZ_JBELQC010000001.1"/>
</dbReference>
<dbReference type="PANTHER" id="PTHR30404:SF0">
    <property type="entry name" value="N-ACETYLMURAMOYL-L-ALANINE AMIDASE AMIC"/>
    <property type="match status" value="1"/>
</dbReference>
<dbReference type="Gene3D" id="1.10.530.10">
    <property type="match status" value="1"/>
</dbReference>
<dbReference type="InterPro" id="IPR050695">
    <property type="entry name" value="N-acetylmuramoyl_amidase_3"/>
</dbReference>
<dbReference type="EC" id="3.5.1.28" evidence="2"/>
<dbReference type="Pfam" id="PF01832">
    <property type="entry name" value="Glucosaminidase"/>
    <property type="match status" value="1"/>
</dbReference>
<organism evidence="5 6">
    <name type="scientific">Sphingomonas plantiphila</name>
    <dbReference type="NCBI Taxonomy" id="3163295"/>
    <lineage>
        <taxon>Bacteria</taxon>
        <taxon>Pseudomonadati</taxon>
        <taxon>Pseudomonadota</taxon>
        <taxon>Alphaproteobacteria</taxon>
        <taxon>Sphingomonadales</taxon>
        <taxon>Sphingomonadaceae</taxon>
        <taxon>Sphingomonas</taxon>
    </lineage>
</organism>
<dbReference type="EMBL" id="JBELQC010000001">
    <property type="protein sequence ID" value="MFL9840749.1"/>
    <property type="molecule type" value="Genomic_DNA"/>
</dbReference>